<evidence type="ECO:0000259" key="4">
    <source>
        <dbReference type="PROSITE" id="PS50853"/>
    </source>
</evidence>
<keyword evidence="3" id="KW-0732">Signal</keyword>
<organism evidence="5 6">
    <name type="scientific">Ramazzottius varieornatus</name>
    <name type="common">Water bear</name>
    <name type="synonym">Tardigrade</name>
    <dbReference type="NCBI Taxonomy" id="947166"/>
    <lineage>
        <taxon>Eukaryota</taxon>
        <taxon>Metazoa</taxon>
        <taxon>Ecdysozoa</taxon>
        <taxon>Tardigrada</taxon>
        <taxon>Eutardigrada</taxon>
        <taxon>Parachela</taxon>
        <taxon>Hypsibioidea</taxon>
        <taxon>Ramazzottiidae</taxon>
        <taxon>Ramazzottius</taxon>
    </lineage>
</organism>
<evidence type="ECO:0000313" key="6">
    <source>
        <dbReference type="Proteomes" id="UP000186922"/>
    </source>
</evidence>
<reference evidence="5 6" key="1">
    <citation type="journal article" date="2016" name="Nat. Commun.">
        <title>Extremotolerant tardigrade genome and improved radiotolerance of human cultured cells by tardigrade-unique protein.</title>
        <authorList>
            <person name="Hashimoto T."/>
            <person name="Horikawa D.D."/>
            <person name="Saito Y."/>
            <person name="Kuwahara H."/>
            <person name="Kozuka-Hata H."/>
            <person name="Shin-I T."/>
            <person name="Minakuchi Y."/>
            <person name="Ohishi K."/>
            <person name="Motoyama A."/>
            <person name="Aizu T."/>
            <person name="Enomoto A."/>
            <person name="Kondo K."/>
            <person name="Tanaka S."/>
            <person name="Hara Y."/>
            <person name="Koshikawa S."/>
            <person name="Sagara H."/>
            <person name="Miura T."/>
            <person name="Yokobori S."/>
            <person name="Miyagawa K."/>
            <person name="Suzuki Y."/>
            <person name="Kubo T."/>
            <person name="Oyama M."/>
            <person name="Kohara Y."/>
            <person name="Fujiyama A."/>
            <person name="Arakawa K."/>
            <person name="Katayama T."/>
            <person name="Toyoda A."/>
            <person name="Kunieda T."/>
        </authorList>
    </citation>
    <scope>NUCLEOTIDE SEQUENCE [LARGE SCALE GENOMIC DNA]</scope>
    <source>
        <strain evidence="5 6">YOKOZUNA-1</strain>
    </source>
</reference>
<dbReference type="STRING" id="947166.A0A1D1UUQ6"/>
<evidence type="ECO:0000256" key="1">
    <source>
        <dbReference type="ARBA" id="ARBA00022737"/>
    </source>
</evidence>
<dbReference type="OrthoDB" id="9985779at2759"/>
<dbReference type="CDD" id="cd00063">
    <property type="entry name" value="FN3"/>
    <property type="match status" value="2"/>
</dbReference>
<sequence length="516" mass="57600">MSTLIFLCIFHVLLVERSIASPIQEIFRLSGSSEALATTTILSRDNALFHMADPPMSELSPSSSSSASQGTSSSAHKDQTASLLHPPLNLTLLTSGIDPDGKAYVQISWLPPLKSSSTNDALQRPSPFAPVDRYRITWHEQTNPKEEYRKTIEGDLTSYTIEHLLTNVHIVIDVQAFRWINDRKVRSPKATLVIRTPFRKSYSEEPSQKLTSNEGVSLPLTDSNITVNAIFFQNGLVKANLSWVPLSINPVHYVIRWYPKVCLGGEHKRSKDQPLIKPLITTTVAPSVLIYDLNFNCRYAVAIYQKMEDEQSKTKVERLRGVKHFVTPVCQEVAVVGSLHPNCPKLAPKLPGTPENVSCLFLVQQSDIAATCSWEAPSSPDQPVIGYRAMYARKMLEPNGLYGMHPFLVIDRNSVVMKVLDDDEMSFSIASLEEETEYIVHIQAISAAGFGAMTRLEFVTPKLLHSVALSQTREGRRESHTSHLFSRVSSGTSSRKHVPVTFLLLLFSRLLTNILY</sequence>
<proteinExistence type="predicted"/>
<dbReference type="InterPro" id="IPR050991">
    <property type="entry name" value="ECM_Regulatory_Proteins"/>
</dbReference>
<feature type="region of interest" description="Disordered" evidence="2">
    <location>
        <begin position="53"/>
        <end position="80"/>
    </location>
</feature>
<gene>
    <name evidence="5" type="primary">RvY_02572-1</name>
    <name evidence="5" type="synonym">RvY_02572.1</name>
    <name evidence="5" type="ORF">RvY_02572</name>
</gene>
<dbReference type="AlphaFoldDB" id="A0A1D1UUQ6"/>
<dbReference type="PROSITE" id="PS50853">
    <property type="entry name" value="FN3"/>
    <property type="match status" value="2"/>
</dbReference>
<feature type="domain" description="Fibronectin type-III" evidence="4">
    <location>
        <begin position="353"/>
        <end position="464"/>
    </location>
</feature>
<dbReference type="EMBL" id="BDGG01000001">
    <property type="protein sequence ID" value="GAU90103.1"/>
    <property type="molecule type" value="Genomic_DNA"/>
</dbReference>
<dbReference type="SUPFAM" id="SSF49265">
    <property type="entry name" value="Fibronectin type III"/>
    <property type="match status" value="2"/>
</dbReference>
<name>A0A1D1UUQ6_RAMVA</name>
<keyword evidence="6" id="KW-1185">Reference proteome</keyword>
<dbReference type="PANTHER" id="PTHR46708">
    <property type="entry name" value="TENASCIN"/>
    <property type="match status" value="1"/>
</dbReference>
<feature type="domain" description="Fibronectin type-III" evidence="4">
    <location>
        <begin position="86"/>
        <end position="199"/>
    </location>
</feature>
<evidence type="ECO:0000256" key="2">
    <source>
        <dbReference type="SAM" id="MobiDB-lite"/>
    </source>
</evidence>
<evidence type="ECO:0000256" key="3">
    <source>
        <dbReference type="SAM" id="SignalP"/>
    </source>
</evidence>
<comment type="caution">
    <text evidence="5">The sequence shown here is derived from an EMBL/GenBank/DDBJ whole genome shotgun (WGS) entry which is preliminary data.</text>
</comment>
<dbReference type="SMART" id="SM00060">
    <property type="entry name" value="FN3"/>
    <property type="match status" value="2"/>
</dbReference>
<protein>
    <recommendedName>
        <fullName evidence="4">Fibronectin type-III domain-containing protein</fullName>
    </recommendedName>
</protein>
<keyword evidence="1" id="KW-0677">Repeat</keyword>
<dbReference type="Pfam" id="PF00041">
    <property type="entry name" value="fn3"/>
    <property type="match status" value="1"/>
</dbReference>
<dbReference type="Gene3D" id="2.60.40.10">
    <property type="entry name" value="Immunoglobulins"/>
    <property type="match status" value="2"/>
</dbReference>
<feature type="chain" id="PRO_5008897650" description="Fibronectin type-III domain-containing protein" evidence="3">
    <location>
        <begin position="21"/>
        <end position="516"/>
    </location>
</feature>
<dbReference type="PANTHER" id="PTHR46708:SF2">
    <property type="entry name" value="FIBRONECTIN TYPE-III DOMAIN-CONTAINING PROTEIN"/>
    <property type="match status" value="1"/>
</dbReference>
<dbReference type="InterPro" id="IPR036116">
    <property type="entry name" value="FN3_sf"/>
</dbReference>
<dbReference type="Proteomes" id="UP000186922">
    <property type="component" value="Unassembled WGS sequence"/>
</dbReference>
<accession>A0A1D1UUQ6</accession>
<feature type="compositionally biased region" description="Low complexity" evidence="2">
    <location>
        <begin position="57"/>
        <end position="74"/>
    </location>
</feature>
<dbReference type="InterPro" id="IPR003961">
    <property type="entry name" value="FN3_dom"/>
</dbReference>
<feature type="signal peptide" evidence="3">
    <location>
        <begin position="1"/>
        <end position="20"/>
    </location>
</feature>
<evidence type="ECO:0000313" key="5">
    <source>
        <dbReference type="EMBL" id="GAU90103.1"/>
    </source>
</evidence>
<dbReference type="InterPro" id="IPR013783">
    <property type="entry name" value="Ig-like_fold"/>
</dbReference>